<organism evidence="1 2">
    <name type="scientific">Diatraea saccharalis</name>
    <name type="common">sugarcane borer</name>
    <dbReference type="NCBI Taxonomy" id="40085"/>
    <lineage>
        <taxon>Eukaryota</taxon>
        <taxon>Metazoa</taxon>
        <taxon>Ecdysozoa</taxon>
        <taxon>Arthropoda</taxon>
        <taxon>Hexapoda</taxon>
        <taxon>Insecta</taxon>
        <taxon>Pterygota</taxon>
        <taxon>Neoptera</taxon>
        <taxon>Endopterygota</taxon>
        <taxon>Lepidoptera</taxon>
        <taxon>Glossata</taxon>
        <taxon>Ditrysia</taxon>
        <taxon>Pyraloidea</taxon>
        <taxon>Crambidae</taxon>
        <taxon>Crambinae</taxon>
        <taxon>Diatraea</taxon>
    </lineage>
</organism>
<evidence type="ECO:0000313" key="1">
    <source>
        <dbReference type="EMBL" id="CAG9787744.1"/>
    </source>
</evidence>
<proteinExistence type="predicted"/>
<keyword evidence="2" id="KW-1185">Reference proteome</keyword>
<dbReference type="EMBL" id="OU893349">
    <property type="protein sequence ID" value="CAG9787744.1"/>
    <property type="molecule type" value="Genomic_DNA"/>
</dbReference>
<accession>A0A9N9R1Y4</accession>
<gene>
    <name evidence="1" type="ORF">DIATSA_LOCUS5606</name>
</gene>
<dbReference type="OrthoDB" id="410404at2759"/>
<sequence length="182" mass="21951">MGIEITERIRCARLWCQRYWKLLCNPDLRCQTKFCIYKLFVRPILSYGCEVWILNNRLANKLIRFECGILIEIYKSKYPHRHPKRLRPNIRSVYKQYHDSDIVDYIRNERLNWRTLLKIEEKAISYSYKKTGKRVHWWDQSADNSDACNSSALQRKIIRPILKIFTGDWNSTETVHLKEAPN</sequence>
<name>A0A9N9R1Y4_9NEOP</name>
<protein>
    <submittedName>
        <fullName evidence="1">Uncharacterized protein</fullName>
    </submittedName>
</protein>
<reference evidence="1" key="1">
    <citation type="submission" date="2021-12" db="EMBL/GenBank/DDBJ databases">
        <authorList>
            <person name="King R."/>
        </authorList>
    </citation>
    <scope>NUCLEOTIDE SEQUENCE</scope>
</reference>
<dbReference type="AlphaFoldDB" id="A0A9N9R1Y4"/>
<evidence type="ECO:0000313" key="2">
    <source>
        <dbReference type="Proteomes" id="UP001153714"/>
    </source>
</evidence>
<reference evidence="1" key="2">
    <citation type="submission" date="2022-10" db="EMBL/GenBank/DDBJ databases">
        <authorList>
            <consortium name="ENA_rothamsted_submissions"/>
            <consortium name="culmorum"/>
            <person name="King R."/>
        </authorList>
    </citation>
    <scope>NUCLEOTIDE SEQUENCE</scope>
</reference>
<dbReference type="Proteomes" id="UP001153714">
    <property type="component" value="Chromosome 18"/>
</dbReference>